<keyword evidence="1" id="KW-0472">Membrane</keyword>
<dbReference type="Proteomes" id="UP000740557">
    <property type="component" value="Unassembled WGS sequence"/>
</dbReference>
<keyword evidence="1" id="KW-1133">Transmembrane helix</keyword>
<protein>
    <submittedName>
        <fullName evidence="2">Uncharacterized protein</fullName>
    </submittedName>
</protein>
<gene>
    <name evidence="2" type="ORF">KC980_00400</name>
</gene>
<sequence>MADIHQFGLVIRDDKALTNMANKNFLSKGYSKGILKVNDASKRLSKNGFGIFENSITIDMGGIGPIKFIGGSHMDAAIHMGNMLNKGNGFSKDHLGSLFELFERAKGNKAEFLRLLNSDPRYAALSKVVINMEFDKFFDNFTKFHTWLTNNKAAEKLGLFDAGGKLTADGLDKLDNFLRKISIRERSADLVKSASAQYSGLLQRLVQNLNEWQTQIFGKNLKVTKWLAPITHLKIYVSEALAKVLATWAASLTGGLAGQAVYLVSRFVIRKGLDIVQSVGKAIRKGDPDIFMSGLEQSAGIVLRAITLIFFFIAMLIYGLGSTLEFLFSPISPANNSKPESIEITAHSDGPGEGYDGGGGPITDIPPGTQSGACAGVVTTNLRSCPVANPGSAAYVQSLSMPADTGHGSSGYWANFAACSWSIPFVESASGCPGPNCGYAGPGFTTCKGKVEATGSYGRASDIQSGFNSGVYLPDLPGVTEWNVGTAKDLGGNPGMFLVANGVDDNGEVKWVLGLLHLTSVCINPGTYPPGQKIADGTTDEGRASWPNHIHIELARSDDGATISEWVKPEEHMDCR</sequence>
<feature type="transmembrane region" description="Helical" evidence="1">
    <location>
        <begin position="301"/>
        <end position="321"/>
    </location>
</feature>
<accession>A0A955J222</accession>
<proteinExistence type="predicted"/>
<comment type="caution">
    <text evidence="2">The sequence shown here is derived from an EMBL/GenBank/DDBJ whole genome shotgun (WGS) entry which is preliminary data.</text>
</comment>
<evidence type="ECO:0000313" key="3">
    <source>
        <dbReference type="Proteomes" id="UP000740557"/>
    </source>
</evidence>
<feature type="transmembrane region" description="Helical" evidence="1">
    <location>
        <begin position="245"/>
        <end position="264"/>
    </location>
</feature>
<evidence type="ECO:0000256" key="1">
    <source>
        <dbReference type="SAM" id="Phobius"/>
    </source>
</evidence>
<dbReference type="EMBL" id="JAGQNX010000009">
    <property type="protein sequence ID" value="MCA9307952.1"/>
    <property type="molecule type" value="Genomic_DNA"/>
</dbReference>
<evidence type="ECO:0000313" key="2">
    <source>
        <dbReference type="EMBL" id="MCA9307952.1"/>
    </source>
</evidence>
<reference evidence="2" key="1">
    <citation type="submission" date="2020-04" db="EMBL/GenBank/DDBJ databases">
        <authorList>
            <person name="Zhang T."/>
        </authorList>
    </citation>
    <scope>NUCLEOTIDE SEQUENCE</scope>
    <source>
        <strain evidence="2">HKST-UBA79</strain>
    </source>
</reference>
<dbReference type="AlphaFoldDB" id="A0A955J222"/>
<name>A0A955J222_UNCKA</name>
<organism evidence="2 3">
    <name type="scientific">candidate division WWE3 bacterium</name>
    <dbReference type="NCBI Taxonomy" id="2053526"/>
    <lineage>
        <taxon>Bacteria</taxon>
        <taxon>Katanobacteria</taxon>
    </lineage>
</organism>
<keyword evidence="1" id="KW-0812">Transmembrane</keyword>
<reference evidence="2" key="2">
    <citation type="journal article" date="2021" name="Microbiome">
        <title>Successional dynamics and alternative stable states in a saline activated sludge microbial community over 9 years.</title>
        <authorList>
            <person name="Wang Y."/>
            <person name="Ye J."/>
            <person name="Ju F."/>
            <person name="Liu L."/>
            <person name="Boyd J.A."/>
            <person name="Deng Y."/>
            <person name="Parks D.H."/>
            <person name="Jiang X."/>
            <person name="Yin X."/>
            <person name="Woodcroft B.J."/>
            <person name="Tyson G.W."/>
            <person name="Hugenholtz P."/>
            <person name="Polz M.F."/>
            <person name="Zhang T."/>
        </authorList>
    </citation>
    <scope>NUCLEOTIDE SEQUENCE</scope>
    <source>
        <strain evidence="2">HKST-UBA79</strain>
    </source>
</reference>